<reference evidence="5 6" key="1">
    <citation type="submission" date="2011-07" db="EMBL/GenBank/DDBJ databases">
        <authorList>
            <person name="Coyne R."/>
            <person name="Brami D."/>
            <person name="Johnson J."/>
            <person name="Hostetler J."/>
            <person name="Hannick L."/>
            <person name="Clark T."/>
            <person name="Cassidy-Hanley D."/>
            <person name="Inman J."/>
        </authorList>
    </citation>
    <scope>NUCLEOTIDE SEQUENCE [LARGE SCALE GENOMIC DNA]</scope>
    <source>
        <strain evidence="5 6">G5</strain>
    </source>
</reference>
<dbReference type="RefSeq" id="XP_004034618.1">
    <property type="nucleotide sequence ID" value="XM_004034570.1"/>
</dbReference>
<evidence type="ECO:0000259" key="4">
    <source>
        <dbReference type="Pfam" id="PF01521"/>
    </source>
</evidence>
<dbReference type="OMA" id="LYIYGMQ"/>
<protein>
    <submittedName>
        <fullName evidence="5">Iron-sulfur cluster assembly, putative</fullName>
    </submittedName>
</protein>
<dbReference type="InterPro" id="IPR017870">
    <property type="entry name" value="FeS_cluster_insertion_CS"/>
</dbReference>
<dbReference type="GO" id="GO:0016226">
    <property type="term" value="P:iron-sulfur cluster assembly"/>
    <property type="evidence" value="ECO:0007669"/>
    <property type="project" value="InterPro"/>
</dbReference>
<dbReference type="Proteomes" id="UP000008983">
    <property type="component" value="Unassembled WGS sequence"/>
</dbReference>
<dbReference type="FunFam" id="2.60.300.12:FF:000001">
    <property type="entry name" value="Iron-binding protein IscA"/>
    <property type="match status" value="1"/>
</dbReference>
<gene>
    <name evidence="5" type="ORF">IMG5_117250</name>
</gene>
<proteinExistence type="inferred from homology"/>
<evidence type="ECO:0000256" key="3">
    <source>
        <dbReference type="ARBA" id="ARBA00022485"/>
    </source>
</evidence>
<keyword evidence="3" id="KW-0411">Iron-sulfur</keyword>
<feature type="domain" description="Core" evidence="4">
    <location>
        <begin position="46"/>
        <end position="150"/>
    </location>
</feature>
<dbReference type="eggNOG" id="KOG1120">
    <property type="taxonomic scope" value="Eukaryota"/>
</dbReference>
<evidence type="ECO:0000313" key="5">
    <source>
        <dbReference type="EMBL" id="EGR31132.1"/>
    </source>
</evidence>
<dbReference type="STRING" id="857967.G0QUI1"/>
<keyword evidence="6" id="KW-1185">Reference proteome</keyword>
<dbReference type="AlphaFoldDB" id="G0QUI1"/>
<keyword evidence="3" id="KW-0479">Metal-binding</keyword>
<keyword evidence="3" id="KW-0004">4Fe-4S</keyword>
<dbReference type="SUPFAM" id="SSF89360">
    <property type="entry name" value="HesB-like domain"/>
    <property type="match status" value="1"/>
</dbReference>
<dbReference type="Gene3D" id="2.60.300.12">
    <property type="entry name" value="HesB-like domain"/>
    <property type="match status" value="1"/>
</dbReference>
<comment type="similarity">
    <text evidence="2">Belongs to the HesB/IscA family.</text>
</comment>
<accession>G0QUI1</accession>
<organism evidence="5 6">
    <name type="scientific">Ichthyophthirius multifiliis</name>
    <name type="common">White spot disease agent</name>
    <name type="synonym">Ich</name>
    <dbReference type="NCBI Taxonomy" id="5932"/>
    <lineage>
        <taxon>Eukaryota</taxon>
        <taxon>Sar</taxon>
        <taxon>Alveolata</taxon>
        <taxon>Ciliophora</taxon>
        <taxon>Intramacronucleata</taxon>
        <taxon>Oligohymenophorea</taxon>
        <taxon>Hymenostomatida</taxon>
        <taxon>Ophryoglenina</taxon>
        <taxon>Ichthyophthirius</taxon>
    </lineage>
</organism>
<dbReference type="PANTHER" id="PTHR10072">
    <property type="entry name" value="IRON-SULFUR CLUSTER ASSEMBLY PROTEIN"/>
    <property type="match status" value="1"/>
</dbReference>
<name>G0QUI1_ICHMU</name>
<dbReference type="InterPro" id="IPR050322">
    <property type="entry name" value="Fe-S_cluster_asmbl/transfer"/>
</dbReference>
<dbReference type="InterPro" id="IPR000361">
    <property type="entry name" value="ATAP_core_dom"/>
</dbReference>
<dbReference type="InterPro" id="IPR035903">
    <property type="entry name" value="HesB-like_dom_sf"/>
</dbReference>
<sequence>MKLKIFYFTIQTYNIKFIFNNNHCMHEGSKNHEAIASKRPPLKAFLTLTDKAAFRIKELMDQKTNEELNALKIGIKKRGCSGLSYTINYCQRKKENKFDEIVEDKGVTIIIDNKALIALVGTVMDWVEDDLKAEFVFNNPNQKGSCGCGESFYL</sequence>
<evidence type="ECO:0000256" key="2">
    <source>
        <dbReference type="ARBA" id="ARBA00006718"/>
    </source>
</evidence>
<dbReference type="OrthoDB" id="333486at2759"/>
<dbReference type="InterPro" id="IPR016092">
    <property type="entry name" value="ATAP"/>
</dbReference>
<dbReference type="Pfam" id="PF01521">
    <property type="entry name" value="Fe-S_biosyn"/>
    <property type="match status" value="1"/>
</dbReference>
<dbReference type="GO" id="GO:0005739">
    <property type="term" value="C:mitochondrion"/>
    <property type="evidence" value="ECO:0007669"/>
    <property type="project" value="TreeGrafter"/>
</dbReference>
<evidence type="ECO:0000256" key="1">
    <source>
        <dbReference type="ARBA" id="ARBA00005151"/>
    </source>
</evidence>
<dbReference type="InParanoid" id="G0QUI1"/>
<dbReference type="GO" id="GO:0051539">
    <property type="term" value="F:4 iron, 4 sulfur cluster binding"/>
    <property type="evidence" value="ECO:0007669"/>
    <property type="project" value="UniProtKB-KW"/>
</dbReference>
<dbReference type="PROSITE" id="PS01152">
    <property type="entry name" value="HESB"/>
    <property type="match status" value="1"/>
</dbReference>
<dbReference type="EMBL" id="GL983913">
    <property type="protein sequence ID" value="EGR31132.1"/>
    <property type="molecule type" value="Genomic_DNA"/>
</dbReference>
<dbReference type="NCBIfam" id="TIGR00049">
    <property type="entry name" value="iron-sulfur cluster assembly accessory protein"/>
    <property type="match status" value="1"/>
</dbReference>
<comment type="pathway">
    <text evidence="1">Cofactor biosynthesis; iron-sulfur cluster biosynthesis.</text>
</comment>
<dbReference type="PANTHER" id="PTHR10072:SF41">
    <property type="entry name" value="IRON-SULFUR CLUSTER ASSEMBLY 1 HOMOLOG, MITOCHONDRIAL"/>
    <property type="match status" value="1"/>
</dbReference>
<dbReference type="GO" id="GO:0051537">
    <property type="term" value="F:2 iron, 2 sulfur cluster binding"/>
    <property type="evidence" value="ECO:0007669"/>
    <property type="project" value="TreeGrafter"/>
</dbReference>
<evidence type="ECO:0000313" key="6">
    <source>
        <dbReference type="Proteomes" id="UP000008983"/>
    </source>
</evidence>
<dbReference type="GeneID" id="14907267"/>
<dbReference type="FunCoup" id="G0QUI1">
    <property type="interactions" value="75"/>
</dbReference>
<keyword evidence="3" id="KW-0408">Iron</keyword>